<reference evidence="2" key="1">
    <citation type="journal article" date="2012" name="Proc. Natl. Acad. Sci. U.S.A.">
        <title>Antigenic diversity is generated by distinct evolutionary mechanisms in African trypanosome species.</title>
        <authorList>
            <person name="Jackson A.P."/>
            <person name="Berry A."/>
            <person name="Aslett M."/>
            <person name="Allison H.C."/>
            <person name="Burton P."/>
            <person name="Vavrova-Anderson J."/>
            <person name="Brown R."/>
            <person name="Browne H."/>
            <person name="Corton N."/>
            <person name="Hauser H."/>
            <person name="Gamble J."/>
            <person name="Gilderthorp R."/>
            <person name="Marcello L."/>
            <person name="McQuillan J."/>
            <person name="Otto T.D."/>
            <person name="Quail M.A."/>
            <person name="Sanders M.J."/>
            <person name="van Tonder A."/>
            <person name="Ginger M.L."/>
            <person name="Field M.C."/>
            <person name="Barry J.D."/>
            <person name="Hertz-Fowler C."/>
            <person name="Berriman M."/>
        </authorList>
    </citation>
    <scope>NUCLEOTIDE SEQUENCE</scope>
    <source>
        <strain evidence="2">IL3000</strain>
    </source>
</reference>
<sequence>MPVSSGRDVLSGKHIVSEVCNFRASLDFCSKFLRHVSGANIHSHRNMKEERRKENNGGGWKRRNKWLKTKHTHRCTQQAVTAYMTSSVRRSIRSKEEPQVTHWSRKNECRGVFHRSAARITTSLGTNRWKSSSS</sequence>
<feature type="compositionally biased region" description="Basic and acidic residues" evidence="1">
    <location>
        <begin position="46"/>
        <end position="55"/>
    </location>
</feature>
<dbReference type="EMBL" id="HE575324">
    <property type="protein sequence ID" value="CCC94624.1"/>
    <property type="molecule type" value="Genomic_DNA"/>
</dbReference>
<protein>
    <submittedName>
        <fullName evidence="2">Uncharacterized protein</fullName>
    </submittedName>
</protein>
<organism evidence="2">
    <name type="scientific">Trypanosoma congolense (strain IL3000)</name>
    <dbReference type="NCBI Taxonomy" id="1068625"/>
    <lineage>
        <taxon>Eukaryota</taxon>
        <taxon>Discoba</taxon>
        <taxon>Euglenozoa</taxon>
        <taxon>Kinetoplastea</taxon>
        <taxon>Metakinetoplastina</taxon>
        <taxon>Trypanosomatida</taxon>
        <taxon>Trypanosomatidae</taxon>
        <taxon>Trypanosoma</taxon>
        <taxon>Nannomonas</taxon>
    </lineage>
</organism>
<evidence type="ECO:0000256" key="1">
    <source>
        <dbReference type="SAM" id="MobiDB-lite"/>
    </source>
</evidence>
<accession>G0UZ05</accession>
<proteinExistence type="predicted"/>
<feature type="region of interest" description="Disordered" evidence="1">
    <location>
        <begin position="44"/>
        <end position="71"/>
    </location>
</feature>
<feature type="compositionally biased region" description="Basic residues" evidence="1">
    <location>
        <begin position="60"/>
        <end position="71"/>
    </location>
</feature>
<name>G0UZ05_TRYCI</name>
<dbReference type="AlphaFoldDB" id="G0UZ05"/>
<gene>
    <name evidence="2" type="ORF">TCIL3000_11_30</name>
</gene>
<evidence type="ECO:0000313" key="2">
    <source>
        <dbReference type="EMBL" id="CCC94624.1"/>
    </source>
</evidence>